<organism evidence="1">
    <name type="scientific">Cladocopium goreaui</name>
    <dbReference type="NCBI Taxonomy" id="2562237"/>
    <lineage>
        <taxon>Eukaryota</taxon>
        <taxon>Sar</taxon>
        <taxon>Alveolata</taxon>
        <taxon>Dinophyceae</taxon>
        <taxon>Suessiales</taxon>
        <taxon>Symbiodiniaceae</taxon>
        <taxon>Cladocopium</taxon>
    </lineage>
</organism>
<dbReference type="EMBL" id="CAMXCT030000502">
    <property type="protein sequence ID" value="CAL4766944.1"/>
    <property type="molecule type" value="Genomic_DNA"/>
</dbReference>
<evidence type="ECO:0000313" key="1">
    <source>
        <dbReference type="EMBL" id="CAI3979632.1"/>
    </source>
</evidence>
<gene>
    <name evidence="1" type="ORF">C1SCF055_LOCUS7569</name>
</gene>
<reference evidence="2 3" key="2">
    <citation type="submission" date="2024-05" db="EMBL/GenBank/DDBJ databases">
        <authorList>
            <person name="Chen Y."/>
            <person name="Shah S."/>
            <person name="Dougan E. K."/>
            <person name="Thang M."/>
            <person name="Chan C."/>
        </authorList>
    </citation>
    <scope>NUCLEOTIDE SEQUENCE [LARGE SCALE GENOMIC DNA]</scope>
</reference>
<dbReference type="EMBL" id="CAMXCT020000502">
    <property type="protein sequence ID" value="CAL1133007.1"/>
    <property type="molecule type" value="Genomic_DNA"/>
</dbReference>
<evidence type="ECO:0000313" key="3">
    <source>
        <dbReference type="Proteomes" id="UP001152797"/>
    </source>
</evidence>
<dbReference type="AlphaFoldDB" id="A0A9P1BUS4"/>
<protein>
    <submittedName>
        <fullName evidence="1">Uncharacterized protein</fullName>
    </submittedName>
</protein>
<evidence type="ECO:0000313" key="2">
    <source>
        <dbReference type="EMBL" id="CAL4766944.1"/>
    </source>
</evidence>
<name>A0A9P1BUS4_9DINO</name>
<dbReference type="Proteomes" id="UP001152797">
    <property type="component" value="Unassembled WGS sequence"/>
</dbReference>
<comment type="caution">
    <text evidence="1">The sequence shown here is derived from an EMBL/GenBank/DDBJ whole genome shotgun (WGS) entry which is preliminary data.</text>
</comment>
<proteinExistence type="predicted"/>
<reference evidence="1" key="1">
    <citation type="submission" date="2022-10" db="EMBL/GenBank/DDBJ databases">
        <authorList>
            <person name="Chen Y."/>
            <person name="Dougan E. K."/>
            <person name="Chan C."/>
            <person name="Rhodes N."/>
            <person name="Thang M."/>
        </authorList>
    </citation>
    <scope>NUCLEOTIDE SEQUENCE</scope>
</reference>
<dbReference type="EMBL" id="CAMXCT010000502">
    <property type="protein sequence ID" value="CAI3979632.1"/>
    <property type="molecule type" value="Genomic_DNA"/>
</dbReference>
<sequence length="111" mass="12669">MSRRRDKRPMLLEAGRWVGRTCIEVEVQASDGQRVRKEQQQLLEELTQAEKEDGFEAARTLLERRSSTVSAGALARAHLELAERAKRASSLEQVKYHMLQALKVQPRAAQE</sequence>
<accession>A0A9P1BUS4</accession>
<keyword evidence="3" id="KW-1185">Reference proteome</keyword>